<protein>
    <recommendedName>
        <fullName evidence="3">Lipoprotein</fullName>
    </recommendedName>
</protein>
<dbReference type="PROSITE" id="PS51257">
    <property type="entry name" value="PROKAR_LIPOPROTEIN"/>
    <property type="match status" value="1"/>
</dbReference>
<evidence type="ECO:0000313" key="1">
    <source>
        <dbReference type="EMBL" id="OBX01534.1"/>
    </source>
</evidence>
<dbReference type="AlphaFoldDB" id="A0AB36DWX4"/>
<organism evidence="1 2">
    <name type="scientific">Gallibacterium genomosp. 1</name>
    <dbReference type="NCBI Taxonomy" id="155515"/>
    <lineage>
        <taxon>Bacteria</taxon>
        <taxon>Pseudomonadati</taxon>
        <taxon>Pseudomonadota</taxon>
        <taxon>Gammaproteobacteria</taxon>
        <taxon>Pasteurellales</taxon>
        <taxon>Pasteurellaceae</taxon>
        <taxon>Gallibacterium</taxon>
    </lineage>
</organism>
<proteinExistence type="predicted"/>
<dbReference type="Proteomes" id="UP000092594">
    <property type="component" value="Unassembled WGS sequence"/>
</dbReference>
<comment type="caution">
    <text evidence="1">The sequence shown here is derived from an EMBL/GenBank/DDBJ whole genome shotgun (WGS) entry which is preliminary data.</text>
</comment>
<dbReference type="EMBL" id="JTJQ01000013">
    <property type="protein sequence ID" value="OBX01534.1"/>
    <property type="molecule type" value="Genomic_DNA"/>
</dbReference>
<accession>A0AB36DWX4</accession>
<keyword evidence="2" id="KW-1185">Reference proteome</keyword>
<gene>
    <name evidence="1" type="ORF">QV05_04845</name>
</gene>
<reference evidence="1 2" key="1">
    <citation type="submission" date="2014-11" db="EMBL/GenBank/DDBJ databases">
        <title>Pan-genome of Gallibacterium spp.</title>
        <authorList>
            <person name="Kudirkiene E."/>
            <person name="Bojesen A.M."/>
        </authorList>
    </citation>
    <scope>NUCLEOTIDE SEQUENCE [LARGE SCALE GENOMIC DNA]</scope>
    <source>
        <strain evidence="1 2">Gerl. 2740/89</strain>
    </source>
</reference>
<evidence type="ECO:0008006" key="3">
    <source>
        <dbReference type="Google" id="ProtNLM"/>
    </source>
</evidence>
<sequence length="88" mass="10329">MKRLMMIGLAVLLTACQQENNAPTAQCADNDQVCWQQQANEEWKREHGEFQTPLSPEQEQEIYEYLKKHYPDTDFNNHTLELTGEDDE</sequence>
<dbReference type="RefSeq" id="WP_065230977.1">
    <property type="nucleotide sequence ID" value="NZ_JTJQ01000013.1"/>
</dbReference>
<evidence type="ECO:0000313" key="2">
    <source>
        <dbReference type="Proteomes" id="UP000092594"/>
    </source>
</evidence>
<name>A0AB36DWX4_9PAST</name>